<dbReference type="CDD" id="cd08253">
    <property type="entry name" value="zeta_crystallin"/>
    <property type="match status" value="1"/>
</dbReference>
<dbReference type="InterPro" id="IPR011032">
    <property type="entry name" value="GroES-like_sf"/>
</dbReference>
<dbReference type="PANTHER" id="PTHR44154">
    <property type="entry name" value="QUINONE OXIDOREDUCTASE"/>
    <property type="match status" value="1"/>
</dbReference>
<gene>
    <name evidence="3" type="ORF">JYK14_22570</name>
</gene>
<dbReference type="SUPFAM" id="SSF51735">
    <property type="entry name" value="NAD(P)-binding Rossmann-fold domains"/>
    <property type="match status" value="1"/>
</dbReference>
<reference evidence="3 4" key="1">
    <citation type="submission" date="2021-12" db="EMBL/GenBank/DDBJ databases">
        <title>Siccirubricoccus leaddurans sp. nov., a high concentration Zn2+ tolerance bacterium.</title>
        <authorList>
            <person name="Cao Y."/>
        </authorList>
    </citation>
    <scope>NUCLEOTIDE SEQUENCE [LARGE SCALE GENOMIC DNA]</scope>
    <source>
        <strain evidence="3 4">KC 17139</strain>
    </source>
</reference>
<name>A0ABT1DDA2_9PROT</name>
<dbReference type="Gene3D" id="3.40.50.720">
    <property type="entry name" value="NAD(P)-binding Rossmann-like Domain"/>
    <property type="match status" value="1"/>
</dbReference>
<evidence type="ECO:0000259" key="2">
    <source>
        <dbReference type="SMART" id="SM00829"/>
    </source>
</evidence>
<dbReference type="Pfam" id="PF08240">
    <property type="entry name" value="ADH_N"/>
    <property type="match status" value="1"/>
</dbReference>
<sequence>MKAIWYEKNGDSSVLTFGELPTPSPGPGEVLVRLAASGVNPSDWKTRRGSSRPMAFPRVVPHSDGAGVIEAVGEGVPVGRIGERVWIWNGQWKRAFGTAAEYIALPAIQAVPLPEGTSFAEGACLGIPALTALHALVTDGSCTGQRVLVTGGAGAVGFYAIQFARLLGAAQVIATVSSPAKAAHAMAAGADVCVNYRTEDVPARVMELTGGVGAERIVEVDLAGNGPMIHKLAAHGAVVGAYGSNTQEAIFPFSPTIMKGIGVRFFIVYELTPRQRAEAVGALQSWLARGLVRHAVAAHMPLAECAAAHDAVEAGSLMGNLVLDC</sequence>
<dbReference type="Proteomes" id="UP001523392">
    <property type="component" value="Unassembled WGS sequence"/>
</dbReference>
<dbReference type="InterPro" id="IPR013154">
    <property type="entry name" value="ADH-like_N"/>
</dbReference>
<evidence type="ECO:0000313" key="3">
    <source>
        <dbReference type="EMBL" id="MCO6418920.1"/>
    </source>
</evidence>
<dbReference type="InterPro" id="IPR051603">
    <property type="entry name" value="Zinc-ADH_QOR/CCCR"/>
</dbReference>
<accession>A0ABT1DDA2</accession>
<proteinExistence type="predicted"/>
<evidence type="ECO:0000256" key="1">
    <source>
        <dbReference type="ARBA" id="ARBA00022857"/>
    </source>
</evidence>
<dbReference type="Pfam" id="PF00107">
    <property type="entry name" value="ADH_zinc_N"/>
    <property type="match status" value="1"/>
</dbReference>
<dbReference type="EMBL" id="JAFIRR010000159">
    <property type="protein sequence ID" value="MCO6418920.1"/>
    <property type="molecule type" value="Genomic_DNA"/>
</dbReference>
<organism evidence="3 4">
    <name type="scientific">Siccirubricoccus soli</name>
    <dbReference type="NCBI Taxonomy" id="2899147"/>
    <lineage>
        <taxon>Bacteria</taxon>
        <taxon>Pseudomonadati</taxon>
        <taxon>Pseudomonadota</taxon>
        <taxon>Alphaproteobacteria</taxon>
        <taxon>Acetobacterales</taxon>
        <taxon>Roseomonadaceae</taxon>
        <taxon>Siccirubricoccus</taxon>
    </lineage>
</organism>
<dbReference type="InterPro" id="IPR020843">
    <property type="entry name" value="ER"/>
</dbReference>
<keyword evidence="1" id="KW-0521">NADP</keyword>
<keyword evidence="4" id="KW-1185">Reference proteome</keyword>
<dbReference type="SMART" id="SM00829">
    <property type="entry name" value="PKS_ER"/>
    <property type="match status" value="1"/>
</dbReference>
<dbReference type="RefSeq" id="WP_252955547.1">
    <property type="nucleotide sequence ID" value="NZ_JAFIRR010000159.1"/>
</dbReference>
<evidence type="ECO:0000313" key="4">
    <source>
        <dbReference type="Proteomes" id="UP001523392"/>
    </source>
</evidence>
<dbReference type="PANTHER" id="PTHR44154:SF1">
    <property type="entry name" value="QUINONE OXIDOREDUCTASE"/>
    <property type="match status" value="1"/>
</dbReference>
<dbReference type="InterPro" id="IPR036291">
    <property type="entry name" value="NAD(P)-bd_dom_sf"/>
</dbReference>
<dbReference type="InterPro" id="IPR013149">
    <property type="entry name" value="ADH-like_C"/>
</dbReference>
<feature type="domain" description="Enoyl reductase (ER)" evidence="2">
    <location>
        <begin position="10"/>
        <end position="323"/>
    </location>
</feature>
<protein>
    <submittedName>
        <fullName evidence="3">NADPH:quinone reductase</fullName>
    </submittedName>
</protein>
<dbReference type="Gene3D" id="3.90.180.10">
    <property type="entry name" value="Medium-chain alcohol dehydrogenases, catalytic domain"/>
    <property type="match status" value="1"/>
</dbReference>
<dbReference type="SUPFAM" id="SSF50129">
    <property type="entry name" value="GroES-like"/>
    <property type="match status" value="1"/>
</dbReference>
<comment type="caution">
    <text evidence="3">The sequence shown here is derived from an EMBL/GenBank/DDBJ whole genome shotgun (WGS) entry which is preliminary data.</text>
</comment>